<protein>
    <recommendedName>
        <fullName evidence="1">PIN domain-containing protein</fullName>
    </recommendedName>
</protein>
<dbReference type="Gene3D" id="3.40.50.1010">
    <property type="entry name" value="5'-nuclease"/>
    <property type="match status" value="1"/>
</dbReference>
<name>Q1RJ54_RICBR</name>
<dbReference type="KEGG" id="rbe:RBE_0529"/>
<dbReference type="OrthoDB" id="286092at2"/>
<dbReference type="Pfam" id="PF01850">
    <property type="entry name" value="PIN"/>
    <property type="match status" value="1"/>
</dbReference>
<reference evidence="2 3" key="1">
    <citation type="journal article" date="2006" name="PLoS Genet.">
        <title>Genome sequence of Rickettsia bellii illuminates the role of amoebae in gene exchanges between intracellular pathogens.</title>
        <authorList>
            <person name="Ogata H."/>
            <person name="La Scola B."/>
            <person name="Audic S."/>
            <person name="Renesto P."/>
            <person name="Blanc G."/>
            <person name="Robert C."/>
            <person name="Fournier P.-E."/>
            <person name="Claverie J.-M."/>
            <person name="Raoult D."/>
        </authorList>
    </citation>
    <scope>NUCLEOTIDE SEQUENCE [LARGE SCALE GENOMIC DNA]</scope>
    <source>
        <strain evidence="2 3">RML369-C</strain>
    </source>
</reference>
<dbReference type="Proteomes" id="UP000001951">
    <property type="component" value="Chromosome"/>
</dbReference>
<accession>Q1RJ54</accession>
<evidence type="ECO:0000313" key="3">
    <source>
        <dbReference type="Proteomes" id="UP000001951"/>
    </source>
</evidence>
<feature type="domain" description="PIN" evidence="1">
    <location>
        <begin position="14"/>
        <end position="128"/>
    </location>
</feature>
<dbReference type="AlphaFoldDB" id="Q1RJ54"/>
<dbReference type="InterPro" id="IPR029060">
    <property type="entry name" value="PIN-like_dom_sf"/>
</dbReference>
<dbReference type="eggNOG" id="COG4374">
    <property type="taxonomic scope" value="Bacteria"/>
</dbReference>
<dbReference type="EMBL" id="CP000087">
    <property type="protein sequence ID" value="ABE04610.1"/>
    <property type="molecule type" value="Genomic_DNA"/>
</dbReference>
<dbReference type="InterPro" id="IPR002716">
    <property type="entry name" value="PIN_dom"/>
</dbReference>
<proteinExistence type="predicted"/>
<gene>
    <name evidence="2" type="ordered locus">RBE_0529</name>
</gene>
<dbReference type="SUPFAM" id="SSF88723">
    <property type="entry name" value="PIN domain-like"/>
    <property type="match status" value="1"/>
</dbReference>
<organism evidence="2 3">
    <name type="scientific">Rickettsia bellii (strain RML369-C)</name>
    <dbReference type="NCBI Taxonomy" id="336407"/>
    <lineage>
        <taxon>Bacteria</taxon>
        <taxon>Pseudomonadati</taxon>
        <taxon>Pseudomonadota</taxon>
        <taxon>Alphaproteobacteria</taxon>
        <taxon>Rickettsiales</taxon>
        <taxon>Rickettsiaceae</taxon>
        <taxon>Rickettsieae</taxon>
        <taxon>Rickettsia</taxon>
        <taxon>belli group</taxon>
    </lineage>
</organism>
<dbReference type="CDD" id="cd18682">
    <property type="entry name" value="PIN_VapC-like"/>
    <property type="match status" value="1"/>
</dbReference>
<evidence type="ECO:0000313" key="2">
    <source>
        <dbReference type="EMBL" id="ABE04610.1"/>
    </source>
</evidence>
<evidence type="ECO:0000259" key="1">
    <source>
        <dbReference type="Pfam" id="PF01850"/>
    </source>
</evidence>
<sequence>MQQKNKSLLKSEHILLDTSEVITLLKKETGYKLIEEIIANSSISSVNLSELVSVLVRTNIPMHEIDKIITDIVPTIIPFSKEIAIEAGKLTSFTKQYGLSLGDRACIATGMYHNMIIYTTDKIWAELKIKDANIKLIR</sequence>
<dbReference type="RefSeq" id="WP_011477201.1">
    <property type="nucleotide sequence ID" value="NC_007940.1"/>
</dbReference>
<dbReference type="HOGENOM" id="CLU_135601_0_0_5"/>